<feature type="region of interest" description="Disordered" evidence="2">
    <location>
        <begin position="450"/>
        <end position="502"/>
    </location>
</feature>
<feature type="region of interest" description="Disordered" evidence="2">
    <location>
        <begin position="285"/>
        <end position="306"/>
    </location>
</feature>
<evidence type="ECO:0000313" key="3">
    <source>
        <dbReference type="EMBL" id="CBZ12376.1"/>
    </source>
</evidence>
<dbReference type="VEuPathDB" id="TriTrypDB:LMJSD75_290009900"/>
<feature type="coiled-coil region" evidence="1">
    <location>
        <begin position="506"/>
        <end position="540"/>
    </location>
</feature>
<feature type="compositionally biased region" description="Basic and acidic residues" evidence="2">
    <location>
        <begin position="103"/>
        <end position="113"/>
    </location>
</feature>
<organism evidence="3 4">
    <name type="scientific">Leishmania major</name>
    <dbReference type="NCBI Taxonomy" id="5664"/>
    <lineage>
        <taxon>Eukaryota</taxon>
        <taxon>Discoba</taxon>
        <taxon>Euglenozoa</taxon>
        <taxon>Kinetoplastea</taxon>
        <taxon>Metakinetoplastina</taxon>
        <taxon>Trypanosomatida</taxon>
        <taxon>Trypanosomatidae</taxon>
        <taxon>Leishmaniinae</taxon>
        <taxon>Leishmania</taxon>
    </lineage>
</organism>
<dbReference type="AlphaFoldDB" id="E9ADP7"/>
<feature type="region of interest" description="Disordered" evidence="2">
    <location>
        <begin position="666"/>
        <end position="731"/>
    </location>
</feature>
<protein>
    <submittedName>
        <fullName evidence="3">Uncharacterized protein</fullName>
    </submittedName>
</protein>
<feature type="region of interest" description="Disordered" evidence="2">
    <location>
        <begin position="566"/>
        <end position="587"/>
    </location>
</feature>
<dbReference type="VEuPathDB" id="TriTrypDB:LMJFC_290010500"/>
<feature type="compositionally biased region" description="Low complexity" evidence="2">
    <location>
        <begin position="285"/>
        <end position="299"/>
    </location>
</feature>
<name>E9ADP7_LEIMA</name>
<evidence type="ECO:0000313" key="4">
    <source>
        <dbReference type="Proteomes" id="UP000000542"/>
    </source>
</evidence>
<dbReference type="VEuPathDB" id="TriTrypDB:LMJLV39_290009900"/>
<feature type="compositionally biased region" description="Polar residues" evidence="2">
    <location>
        <begin position="689"/>
        <end position="704"/>
    </location>
</feature>
<dbReference type="KEGG" id="lma:LMJF_29_0460"/>
<feature type="compositionally biased region" description="Polar residues" evidence="2">
    <location>
        <begin position="714"/>
        <end position="731"/>
    </location>
</feature>
<sequence>MAIPPLRASDLSSPSPSIAPQRERTRSVGTRLRTSITRDDAERVLPASSSQVETLARDATTTCEQQLMQEEELCGPSYREVEGRRPSRALSPSGAGDTSGVEDGGRARGREYVEDSDDEDVYNSHVARRIRAFLDSIKAEDFTRNPSPVDVTGMAANGEGIDEEALRQQWLERATVDEARSIAAEAQRELLIVLHDAITLETDLAEMSEDAAVLERAVNHREETVEMLKMQLSIADEYNEELHGAKKEALRKLSDAKTEIALLSQRNATLSKQLHEKEKALQLSLARSASASARTSPPAAERRDEGTITTAELQSALIAATASTGLPNNGSLSTPSSPAQHGECELKGMLRKLQLVCDTLQSTVTAKADLDQQLRQWTMGVGESRADAAACGSASSDAGISQPHGERCAPTDAEQRLLRRRCEDVARCIDSLENDIRMLRAKVRAQQACTDAVEGGSAGRRRSAAEAEAATRPQPVETPGPASASATLPEGPGGSGGCAEPADSNLAFLQRQLDRAQADARRLESELRAEREKSQRQSAAEKKLLENVAYLTRKLRAREALDREARLQRRGEKGGTHGDGGDTADGRRTLLYPHRFSHGDSAGVRRGASTAAGDVCGEGAPTSALRRVNREADAVGMGAATAAARKGRANSQELRQRRESVFAALRDAQRASDERRSSHVVSDTRRSSDVQTSFSPILPTSSSRDAALKASGNAVKSGTRATTPTLTPSRG</sequence>
<dbReference type="OMA" id="VCDTLQS"/>
<accession>E9ADP7</accession>
<dbReference type="EMBL" id="FR796425">
    <property type="protein sequence ID" value="CBZ12376.1"/>
    <property type="molecule type" value="Genomic_DNA"/>
</dbReference>
<dbReference type="InParanoid" id="E9ADP7"/>
<feature type="coiled-coil region" evidence="1">
    <location>
        <begin position="197"/>
        <end position="280"/>
    </location>
</feature>
<feature type="region of interest" description="Disordered" evidence="2">
    <location>
        <begin position="74"/>
        <end position="119"/>
    </location>
</feature>
<keyword evidence="1" id="KW-0175">Coiled coil</keyword>
<proteinExistence type="predicted"/>
<dbReference type="GeneID" id="12980901"/>
<dbReference type="VEuPathDB" id="TriTrypDB:LmjF.29.0460"/>
<feature type="region of interest" description="Disordered" evidence="2">
    <location>
        <begin position="1"/>
        <end position="58"/>
    </location>
</feature>
<evidence type="ECO:0000256" key="2">
    <source>
        <dbReference type="SAM" id="MobiDB-lite"/>
    </source>
</evidence>
<gene>
    <name evidence="3" type="ORF">LMJF_29_0460</name>
</gene>
<evidence type="ECO:0000256" key="1">
    <source>
        <dbReference type="SAM" id="Coils"/>
    </source>
</evidence>
<keyword evidence="4" id="KW-1185">Reference proteome</keyword>
<dbReference type="eggNOG" id="ENOG502SIED">
    <property type="taxonomic scope" value="Eukaryota"/>
</dbReference>
<reference evidence="3 4" key="2">
    <citation type="journal article" date="2011" name="Genome Res.">
        <title>Chromosome and gene copy number variation allow major structural change between species and strains of Leishmania.</title>
        <authorList>
            <person name="Rogers M.B."/>
            <person name="Hilley J.D."/>
            <person name="Dickens N.J."/>
            <person name="Wilkes J."/>
            <person name="Bates P.A."/>
            <person name="Depledge D.P."/>
            <person name="Harris D."/>
            <person name="Her Y."/>
            <person name="Herzyk P."/>
            <person name="Imamura H."/>
            <person name="Otto T.D."/>
            <person name="Sanders M."/>
            <person name="Seeger K."/>
            <person name="Dujardin J.C."/>
            <person name="Berriman M."/>
            <person name="Smith D.F."/>
            <person name="Hertz-Fowler C."/>
            <person name="Mottram J.C."/>
        </authorList>
    </citation>
    <scope>NUCLEOTIDE SEQUENCE [LARGE SCALE GENOMIC DNA]</scope>
    <source>
        <strain evidence="4">MHOM/IL/81/Friedlin</strain>
    </source>
</reference>
<dbReference type="RefSeq" id="XP_003722119.1">
    <property type="nucleotide sequence ID" value="XM_003722071.1"/>
</dbReference>
<reference evidence="3 4" key="1">
    <citation type="journal article" date="2005" name="Science">
        <title>The genome of the kinetoplastid parasite, Leishmania major.</title>
        <authorList>
            <person name="Ivens A.C."/>
            <person name="Peacock C.S."/>
            <person name="Worthey E.A."/>
            <person name="Murphy L."/>
            <person name="Aggarwal G."/>
            <person name="Berriman M."/>
            <person name="Sisk E."/>
            <person name="Rajandream M.A."/>
            <person name="Adlem E."/>
            <person name="Aert R."/>
            <person name="Anupama A."/>
            <person name="Apostolou Z."/>
            <person name="Attipoe P."/>
            <person name="Bason N."/>
            <person name="Bauser C."/>
            <person name="Beck A."/>
            <person name="Beverley S.M."/>
            <person name="Bianchettin G."/>
            <person name="Borzym K."/>
            <person name="Bothe G."/>
            <person name="Bruschi C.V."/>
            <person name="Collins M."/>
            <person name="Cadag E."/>
            <person name="Ciarloni L."/>
            <person name="Clayton C."/>
            <person name="Coulson R.M."/>
            <person name="Cronin A."/>
            <person name="Cruz A.K."/>
            <person name="Davies R.M."/>
            <person name="De Gaudenzi J."/>
            <person name="Dobson D.E."/>
            <person name="Duesterhoeft A."/>
            <person name="Fazelina G."/>
            <person name="Fosker N."/>
            <person name="Frasch A.C."/>
            <person name="Fraser A."/>
            <person name="Fuchs M."/>
            <person name="Gabel C."/>
            <person name="Goble A."/>
            <person name="Goffeau A."/>
            <person name="Harris D."/>
            <person name="Hertz-Fowler C."/>
            <person name="Hilbert H."/>
            <person name="Horn D."/>
            <person name="Huang Y."/>
            <person name="Klages S."/>
            <person name="Knights A."/>
            <person name="Kube M."/>
            <person name="Larke N."/>
            <person name="Litvin L."/>
            <person name="Lord A."/>
            <person name="Louie T."/>
            <person name="Marra M."/>
            <person name="Masuy D."/>
            <person name="Matthews K."/>
            <person name="Michaeli S."/>
            <person name="Mottram J.C."/>
            <person name="Muller-Auer S."/>
            <person name="Munden H."/>
            <person name="Nelson S."/>
            <person name="Norbertczak H."/>
            <person name="Oliver K."/>
            <person name="O'neil S."/>
            <person name="Pentony M."/>
            <person name="Pohl T.M."/>
            <person name="Price C."/>
            <person name="Purnelle B."/>
            <person name="Quail M.A."/>
            <person name="Rabbinowitsch E."/>
            <person name="Reinhardt R."/>
            <person name="Rieger M."/>
            <person name="Rinta J."/>
            <person name="Robben J."/>
            <person name="Robertson L."/>
            <person name="Ruiz J.C."/>
            <person name="Rutter S."/>
            <person name="Saunders D."/>
            <person name="Schafer M."/>
            <person name="Schein J."/>
            <person name="Schwartz D.C."/>
            <person name="Seeger K."/>
            <person name="Seyler A."/>
            <person name="Sharp S."/>
            <person name="Shin H."/>
            <person name="Sivam D."/>
            <person name="Squares R."/>
            <person name="Squares S."/>
            <person name="Tosato V."/>
            <person name="Vogt C."/>
            <person name="Volckaert G."/>
            <person name="Wambutt R."/>
            <person name="Warren T."/>
            <person name="Wedler H."/>
            <person name="Woodward J."/>
            <person name="Zhou S."/>
            <person name="Zimmermann W."/>
            <person name="Smith D.F."/>
            <person name="Blackwell J.M."/>
            <person name="Stuart K.D."/>
            <person name="Barrell B."/>
            <person name="Myler P.J."/>
        </authorList>
    </citation>
    <scope>NUCLEOTIDE SEQUENCE [LARGE SCALE GENOMIC DNA]</scope>
    <source>
        <strain evidence="4">MHOM/IL/81/Friedlin</strain>
    </source>
</reference>
<feature type="compositionally biased region" description="Basic and acidic residues" evidence="2">
    <location>
        <begin position="667"/>
        <end position="688"/>
    </location>
</feature>
<dbReference type="HOGENOM" id="CLU_379235_0_0_1"/>
<dbReference type="Proteomes" id="UP000000542">
    <property type="component" value="Chromosome 29"/>
</dbReference>